<feature type="region of interest" description="Disordered" evidence="2">
    <location>
        <begin position="3149"/>
        <end position="3171"/>
    </location>
</feature>
<feature type="region of interest" description="Disordered" evidence="2">
    <location>
        <begin position="4709"/>
        <end position="4730"/>
    </location>
</feature>
<feature type="compositionally biased region" description="Polar residues" evidence="2">
    <location>
        <begin position="1049"/>
        <end position="1060"/>
    </location>
</feature>
<evidence type="ECO:0000313" key="4">
    <source>
        <dbReference type="EMBL" id="CAH0557351.1"/>
    </source>
</evidence>
<dbReference type="PROSITE" id="PS50157">
    <property type="entry name" value="ZINC_FINGER_C2H2_2"/>
    <property type="match status" value="3"/>
</dbReference>
<feature type="region of interest" description="Disordered" evidence="2">
    <location>
        <begin position="1040"/>
        <end position="1094"/>
    </location>
</feature>
<keyword evidence="1" id="KW-0863">Zinc-finger</keyword>
<feature type="region of interest" description="Disordered" evidence="2">
    <location>
        <begin position="3409"/>
        <end position="3441"/>
    </location>
</feature>
<feature type="compositionally biased region" description="Basic residues" evidence="2">
    <location>
        <begin position="2654"/>
        <end position="2664"/>
    </location>
</feature>
<feature type="region of interest" description="Disordered" evidence="2">
    <location>
        <begin position="2930"/>
        <end position="2969"/>
    </location>
</feature>
<feature type="compositionally biased region" description="Basic and acidic residues" evidence="2">
    <location>
        <begin position="4459"/>
        <end position="4485"/>
    </location>
</feature>
<feature type="region of interest" description="Disordered" evidence="2">
    <location>
        <begin position="3209"/>
        <end position="3264"/>
    </location>
</feature>
<feature type="compositionally biased region" description="Basic and acidic residues" evidence="2">
    <location>
        <begin position="4712"/>
        <end position="4721"/>
    </location>
</feature>
<feature type="region of interest" description="Disordered" evidence="2">
    <location>
        <begin position="1117"/>
        <end position="1149"/>
    </location>
</feature>
<keyword evidence="5" id="KW-1185">Reference proteome</keyword>
<feature type="region of interest" description="Disordered" evidence="2">
    <location>
        <begin position="213"/>
        <end position="344"/>
    </location>
</feature>
<feature type="compositionally biased region" description="Basic and acidic residues" evidence="2">
    <location>
        <begin position="4580"/>
        <end position="4608"/>
    </location>
</feature>
<feature type="compositionally biased region" description="Polar residues" evidence="2">
    <location>
        <begin position="318"/>
        <end position="333"/>
    </location>
</feature>
<feature type="compositionally biased region" description="Low complexity" evidence="2">
    <location>
        <begin position="1319"/>
        <end position="1348"/>
    </location>
</feature>
<dbReference type="SMART" id="SM00355">
    <property type="entry name" value="ZnF_C2H2"/>
    <property type="match status" value="5"/>
</dbReference>
<dbReference type="EMBL" id="OV121136">
    <property type="protein sequence ID" value="CAH0557351.1"/>
    <property type="molecule type" value="Genomic_DNA"/>
</dbReference>
<feature type="compositionally biased region" description="Basic residues" evidence="2">
    <location>
        <begin position="1653"/>
        <end position="1666"/>
    </location>
</feature>
<feature type="compositionally biased region" description="Basic residues" evidence="2">
    <location>
        <begin position="4623"/>
        <end position="4636"/>
    </location>
</feature>
<feature type="compositionally biased region" description="Basic and acidic residues" evidence="2">
    <location>
        <begin position="2339"/>
        <end position="2357"/>
    </location>
</feature>
<feature type="domain" description="C2H2-type" evidence="3">
    <location>
        <begin position="197"/>
        <end position="225"/>
    </location>
</feature>
<dbReference type="GO" id="GO:0008270">
    <property type="term" value="F:zinc ion binding"/>
    <property type="evidence" value="ECO:0007669"/>
    <property type="project" value="UniProtKB-KW"/>
</dbReference>
<feature type="region of interest" description="Disordered" evidence="2">
    <location>
        <begin position="1317"/>
        <end position="1350"/>
    </location>
</feature>
<feature type="compositionally biased region" description="Low complexity" evidence="2">
    <location>
        <begin position="4388"/>
        <end position="4403"/>
    </location>
</feature>
<feature type="compositionally biased region" description="Basic and acidic residues" evidence="2">
    <location>
        <begin position="4360"/>
        <end position="4383"/>
    </location>
</feature>
<proteinExistence type="predicted"/>
<feature type="compositionally biased region" description="Basic and acidic residues" evidence="2">
    <location>
        <begin position="303"/>
        <end position="312"/>
    </location>
</feature>
<feature type="compositionally biased region" description="Acidic residues" evidence="2">
    <location>
        <begin position="3245"/>
        <end position="3264"/>
    </location>
</feature>
<feature type="compositionally biased region" description="Basic residues" evidence="2">
    <location>
        <begin position="4314"/>
        <end position="4323"/>
    </location>
</feature>
<feature type="region of interest" description="Disordered" evidence="2">
    <location>
        <begin position="4576"/>
        <end position="4693"/>
    </location>
</feature>
<feature type="compositionally biased region" description="Basic and acidic residues" evidence="2">
    <location>
        <begin position="4296"/>
        <end position="4307"/>
    </location>
</feature>
<gene>
    <name evidence="4" type="ORF">MELIAE_LOCUS8094</name>
</gene>
<feature type="region of interest" description="Disordered" evidence="2">
    <location>
        <begin position="2339"/>
        <end position="2377"/>
    </location>
</feature>
<keyword evidence="1" id="KW-0479">Metal-binding</keyword>
<feature type="compositionally biased region" description="Basic residues" evidence="2">
    <location>
        <begin position="4512"/>
        <end position="4521"/>
    </location>
</feature>
<feature type="compositionally biased region" description="Basic residues" evidence="2">
    <location>
        <begin position="3159"/>
        <end position="3168"/>
    </location>
</feature>
<protein>
    <recommendedName>
        <fullName evidence="3">C2H2-type domain-containing protein</fullName>
    </recommendedName>
</protein>
<feature type="compositionally biased region" description="Basic and acidic residues" evidence="2">
    <location>
        <begin position="1871"/>
        <end position="1881"/>
    </location>
</feature>
<feature type="compositionally biased region" description="Basic and acidic residues" evidence="2">
    <location>
        <begin position="264"/>
        <end position="284"/>
    </location>
</feature>
<dbReference type="InterPro" id="IPR013087">
    <property type="entry name" value="Znf_C2H2_type"/>
</dbReference>
<feature type="region of interest" description="Disordered" evidence="2">
    <location>
        <begin position="4296"/>
        <end position="4331"/>
    </location>
</feature>
<feature type="region of interest" description="Disordered" evidence="2">
    <location>
        <begin position="1961"/>
        <end position="1984"/>
    </location>
</feature>
<feature type="region of interest" description="Disordered" evidence="2">
    <location>
        <begin position="1372"/>
        <end position="1392"/>
    </location>
</feature>
<organism evidence="4 5">
    <name type="scientific">Brassicogethes aeneus</name>
    <name type="common">Rape pollen beetle</name>
    <name type="synonym">Meligethes aeneus</name>
    <dbReference type="NCBI Taxonomy" id="1431903"/>
    <lineage>
        <taxon>Eukaryota</taxon>
        <taxon>Metazoa</taxon>
        <taxon>Ecdysozoa</taxon>
        <taxon>Arthropoda</taxon>
        <taxon>Hexapoda</taxon>
        <taxon>Insecta</taxon>
        <taxon>Pterygota</taxon>
        <taxon>Neoptera</taxon>
        <taxon>Endopterygota</taxon>
        <taxon>Coleoptera</taxon>
        <taxon>Polyphaga</taxon>
        <taxon>Cucujiformia</taxon>
        <taxon>Nitidulidae</taxon>
        <taxon>Meligethinae</taxon>
        <taxon>Brassicogethes</taxon>
    </lineage>
</organism>
<feature type="compositionally biased region" description="Basic residues" evidence="2">
    <location>
        <begin position="4486"/>
        <end position="4497"/>
    </location>
</feature>
<feature type="region of interest" description="Disordered" evidence="2">
    <location>
        <begin position="1645"/>
        <end position="1682"/>
    </location>
</feature>
<feature type="region of interest" description="Disordered" evidence="2">
    <location>
        <begin position="2635"/>
        <end position="2671"/>
    </location>
</feature>
<feature type="compositionally biased region" description="Polar residues" evidence="2">
    <location>
        <begin position="1698"/>
        <end position="1707"/>
    </location>
</feature>
<feature type="region of interest" description="Disordered" evidence="2">
    <location>
        <begin position="1694"/>
        <end position="1720"/>
    </location>
</feature>
<feature type="region of interest" description="Disordered" evidence="2">
    <location>
        <begin position="4356"/>
        <end position="4416"/>
    </location>
</feature>
<dbReference type="OrthoDB" id="6382392at2759"/>
<feature type="compositionally biased region" description="Polar residues" evidence="2">
    <location>
        <begin position="2950"/>
        <end position="2969"/>
    </location>
</feature>
<feature type="region of interest" description="Disordered" evidence="2">
    <location>
        <begin position="1"/>
        <end position="31"/>
    </location>
</feature>
<sequence length="4730" mass="535503">MVNSGSYKDRNEKAAITQPQANGIRDDPPSPVTTTAIAQCKADSKRTADAAVLPSAIEPKMSTAAAAADAAADAEVSSLALETTQVFEDDAADDRSVCCSSVSLLSTTTDNAAADAKMKPNPSRKLLCLYCDRTFVSANLRQKHVERCHSAKQTRRVSPRQMLTATPCVHCDKLNNTEHTLKDLFQHLTTEHSNKYYACSPCEERFLSPAQLTEHNASNHPNKTVVTPPETPTGRKEMPAVEESAEDTPQKVTRSRLKLSESSAEPKKPPSGGKKSDKSKDLRGKKLSVKTSKIALKRSKRLQAKDPIENTKLKRSRQPNNGKTVEGTSSNTKPNEKPGKSTFNCVNPYPEFDSFYRVKKITDHSIDNLKISSLTFDDVFDKAFFNRIKCNIQENLLHHIDGKLFKNEESESRISNFEKTPNVQQEVQNSNSESYGCELSINAVTPVAALSLNSQYGEDFESQIEYGSKPSKKKNQTKSKDEVHYKYFTRRKYQASILEHKENRDLSKLDMWTQLVIKNRQQRIVDDHKSAKEILEYTSGDEYKNKTRKEELNRILDRRGPFEDLKEEASKQAALDKLNSHSSQKISQETFSEVREVLNEILKRVHDICEEPLPKLEPEIIEQPQERELPSYLNLRRTCTLPVEGDIDKSDKIALICSSQETENFELPTNSVRELNEQVELTGEWARTRMYICAACGKKIPNMKQLLEHKTVYHQNVWVQHYEFVGKQNELYRHLSIPGLGKVGVVEDCVPCRVWKRSDARLCTKCGKQCNALGELHRHVLECGGDWTWMLARKKCKYRPFGARTRRKRRGLVKRTYRSNKTDRPAEKKPYKKSFEGPRQRPSDADTIQRMLANLPAKRSTRKIMSLQDGSRQRKNRDNKATATQNKVKCGKVIYKNCKGAETKNLSSPKTIKNVKRNFNTVLSSRLLDSNSTLRTKRILKNLVNKRVTRQTKEKVDEEVVEEEDQKPLENEEEDEQMSPKRKKSNKNKENQEENNETLEPIKRVSPRKEKSVSPQQPKKKMTVKKILTGKINIKSFFPVKKKKKVNNTDSNNAETTEITTRNKRRSREPKEETEIVTPSEEAPKTDNTKQGKKGIVNSLVRTLSMKKKKKAAIIKENVETASTTPQENPEETTKKTETNKDFSQKKRKLTRSFRKVIKRVKKQKTEIPQETVIQNEKGSEHQQLIANQSVAFLEKPFSTGNTMEKIVAPSILEKTENIVDNSTSVPTAISCLENILVPETMFNLETSNEKSLQAKGELNFDSKEIHIFTTDIIQDKQTVVTDDVQSKTVPTITVTEVPEKSVINDLEDKTGPITIETSSKCSNSPLSSPLSSLVSPSSTSMISPSMSKKVRKPARGLNDCIAMLTNKLHQKTDVKTKSEENLPSAATKTENEKLKIAEKPIVPKLFDKPAVQKPECILKIPTFKSAIAEPAIEQALDLTKKSSESLDLSKKSTECLSPNKNRSSENITKPSENLMQPIHFEPLMTRPAFSIPNLLGLHPAFLFPHDPIQVQRFASLSNLDRIIESVVENKAPIRVSSSIDNIIQQVVDNSYSINKSTRNVSPSKEDKFQKNSVDNVIDFVIKTYAHTEDAEPNTVEVKLKDGRKIGSLREQPIKNNQEEEVATPADEDFNTAFVEEKEVEQPVIIEPEKRKIGQPRKRGGKKIKSKSQAPKESKPEQPFLETNVDELLNTKEVASKTEVSSSSTIVKSAVIESSEEKDINELVNEDEPHLLESKLVPKFIPQPRPSDSEDDDVPLAVLAKPDLKQISKDKIKEPEAPKDNITETPLTEKTVDVVNILVKKTINRRGRKPKSKPVLVQEKPDDIVMNSEKETIVFPELFPIVFTPPQDINKSEANKTQSLLVEVEDSSLEENTKTPEKSDDQQNDNAIEIITDQLKEINEDTDINKAEEINKDIDINTSTKIIKDTDNALEINEDSKTNTYTETKIAIDTAEITVKEIKIKEAPKKKGRRKKGKRGPKKGKQQKLISIENIHKSSNMDNSNNLTQESDLSQYVIDNEEPNLIAEKSANTNENNKTTELAVNTAILEEIKDETVEILKETSTKPMEKIPAKKTEGHIKIQIKRQGKSKTRLSSIILSDKIDHVSNEESNLETYKSNEVKETNIGISEEPIQVENKDTVIEISETPKTKRKGRKKNGVPNTNLDTPEVDTDNSLNAEPAEIFAEESFKRSTRNLKKLTRTPSETKIIENIELSTPKEEEPKKLPYTPKLITKITRKKSSGNLEEYFADSTVKEISDINESLDETKNQSSFEIEEHKLYIVEENKTNTDNVKPIPNIFDFDFKDEKFKATSQVEVLKTPELKRKGRPKTKSLPIEDNIEIRKPSEPEPEKFDINTEDPKKLVKKPGRKRRSVKSRSPAKSLVKVDKQAIDNLLAENIEIPTACVETEPKQLTSKVDKQAVDDLLAENIEIPTACVETEPKPLTSKELSNETPASEKQKVDEPGNIALSVLNLKAGRKRRGPKSKSSLKIVNETDSNHTESNDYETEESPLILEKIATEKPISNEILNNEVLSKDEAKYMAKEVKNQEANSKLNKNIPTEIEKIENLDIFEFHPDLETAIGNDVIPISKTNVNKKRRKNKSPVKPILDEYKTEISSDTKQRGSESLKKVANTTLEEDINDTLNTELSNEIDTSESRKQTKNQRGRKPKKSIENVLDTENPGALIVDEKDKKSIEANLELIPKIFVKKSKTIRESSPSKTLSSADDENNYFVGSSENKDMITVLKDSNESLFNLEKPDAENQDILKSSIIKQTVVEDDIFTEEVEDSFSAAGLELEANLSLECNNIIKPSQFKDNLSISSIKTSQEPLENIPVVQKKRGRKPAKSTPSKIGMRCDAENQDILKSSIIKQTVVEDDKNDDIFTEEVEDSFSAAGLELEANLSLECNNIIKPSQFKDNLSISSIKTSQEPLENIPLVQKKRGRKPAKSTPSKIAEQPLTNEESTPNITGTSAENENMNESINEDMLVKKSVLEASKSVTKIKVRRKKSELDKLTAAAAILPDLNFTASDIDISRKSRASKTKAAEKISKVTVAENVRYTEDVDLEKNLEKILGEIDNAKEKDEDLPLEKLDDSAVFEEINNKTSKAKGRKRLKQSILEETPNNEKSEKLNLKRFKPESEILEDLASIMSSPIDNITEGNEQEEIKKKPKRKSKISKKIDNKNMENHLFQDFTLVINSKSRSDFIFNRFGDDLIEENKDVKNDPEPLSSEIEEKKEPPTPNIDANTEPPRAEIEDDDDDDDSLGNDNDAFDESFDMVDMELDEIPTENTIIEREIPLNTKKASTDELFDKLLYENKNCSTSKVESEEEIKARIVAEAIQRSNRSLNLDDNEVENIETEFKPADVSSNELELEHAKSDKPKFDFNKYYLEKISKETPAMETGDVNEPISFPKTIDEQNIEHKERNEKRIKDTNIKAKKQSPSKIGDVNEPISSPKAIELQNIEHEESNEKPIKDTNMKEKKQLPSQIKITKIKPSDVYEFDEEFDELLINPLKKSLDVFNSTKITEDKVVFSKNGLNKTTLNESDKSLFHESELSIDESDGLINIEGSKKKTKISKSSLLDTRTPEIKSLKRNPKQGKVANIDLLDEHLLFDKSTEENIENTEIRRSRRSKKVTSYNENELDPLLDIEDKVKLRKKNNSPDNGLIDITENINLELSQKPAPSTPDKKINTDELFDMLKETTTVECNNKVESPFIENLDDTSEDFNDDKFDNAFENILEKSMAVLQNQEDHKKSDIYEFTESPDALDKEDLKEKRTRNNSTSKANIDDINMNSSDIIENDSISDKSSKANKKNFKAKDTSGKPNYCEICKKSFIRVENLVKHKRTLTHISKLSEIEAKEAEERAKTQQQEEHFQLSELIEDSIILDESSKNDALVSSFSANPPNNLKLADLINDVINEPAIEHTSDKQFQNASANEMQPEIRRYKSLGERKSFESENSLINTDTQSIKSPFYEPALSKTTILEKQISLLQNIIENQSGMSYIDDISMSSNNSVIENTSVRAFPEIIKDDSSNITFTNAASLTTNIKPTTNDERFLKPATQFEEISEDSTNIRNYEEQKLRKTLNRDEELFLECCSLLKSGSEVSNYSNSKSNKLPNIPNKIDMQQADEPNWLENKSLSNKNQSYNVEYSDNSRIPTPLGDNYADDASNSNTINSNWNVSVGGKDIFEDISQDKDESFTFEEVLNNTDSETKSGLSRFGGMLSKTIKNQINNLTNRIRKTAEKRGSSSERKTIDELSDCSTSDSKKIMTKGAMKVFEGLKVSIPTEELNLEEVLNCSPRIKKSEILKDEDKKSAKSEELLSPSKRNARKSKPVKNKSQFGSKLLFKMNKKKHKNDVYDFEDTQDNLNVFTKPDKNKKDEDSAVKDSDSESKDNELFETNSVSSVSSPSNSVQQNKKPKSQQNLTKKKCMIMGRIFKNAVKSKVEEEIRDIPAIDNVELVENYVKEIKKISDNEFNLTEEKNQDEDNVKSKHIESRRKSVKQKNRKRARANSESTDDEFSINKTTKKRTYKKNPKPEDNCINLEQELKECIGVASRKSQRKCTSGKQNVLMEYWSSDDSAFEALLESQIIESKPDKEPKKPKETPIEKPPVEEVVKEVVDKVNTMPAPKLVEKKIQKKVKPHNQKSKSHKSEAQAATSNRRKRAAVNPLYHWSSSSEDESSDLITVKPVRDEADDEDERPIQHGWIVGDSPKKLVTLLAHAKGKKTDIDSVKEQKKRTNSVS</sequence>
<feature type="domain" description="C2H2-type" evidence="3">
    <location>
        <begin position="691"/>
        <end position="714"/>
    </location>
</feature>
<feature type="region of interest" description="Disordered" evidence="2">
    <location>
        <begin position="1864"/>
        <end position="1885"/>
    </location>
</feature>
<feature type="compositionally biased region" description="Basic residues" evidence="2">
    <location>
        <begin position="2358"/>
        <end position="2370"/>
    </location>
</feature>
<feature type="compositionally biased region" description="Low complexity" evidence="2">
    <location>
        <begin position="3777"/>
        <end position="3790"/>
    </location>
</feature>
<feature type="compositionally biased region" description="Basic and acidic residues" evidence="2">
    <location>
        <begin position="820"/>
        <end position="844"/>
    </location>
</feature>
<feature type="region of interest" description="Disordered" evidence="2">
    <location>
        <begin position="2432"/>
        <end position="2504"/>
    </location>
</feature>
<feature type="compositionally biased region" description="Basic residues" evidence="2">
    <location>
        <begin position="1966"/>
        <end position="1982"/>
    </location>
</feature>
<feature type="region of interest" description="Disordered" evidence="2">
    <location>
        <begin position="3757"/>
        <end position="3809"/>
    </location>
</feature>
<feature type="domain" description="C2H2-type" evidence="3">
    <location>
        <begin position="3814"/>
        <end position="3843"/>
    </location>
</feature>
<accession>A0A9P0B9M9</accession>
<reference evidence="4" key="1">
    <citation type="submission" date="2021-12" db="EMBL/GenBank/DDBJ databases">
        <authorList>
            <person name="King R."/>
        </authorList>
    </citation>
    <scope>NUCLEOTIDE SEQUENCE</scope>
</reference>
<dbReference type="PROSITE" id="PS00028">
    <property type="entry name" value="ZINC_FINGER_C2H2_1"/>
    <property type="match status" value="4"/>
</dbReference>
<evidence type="ECO:0000259" key="3">
    <source>
        <dbReference type="PROSITE" id="PS50157"/>
    </source>
</evidence>
<feature type="compositionally biased region" description="Basic and acidic residues" evidence="2">
    <location>
        <begin position="1000"/>
        <end position="1012"/>
    </location>
</feature>
<feature type="region of interest" description="Disordered" evidence="2">
    <location>
        <begin position="1450"/>
        <end position="1469"/>
    </location>
</feature>
<feature type="region of interest" description="Disordered" evidence="2">
    <location>
        <begin position="2143"/>
        <end position="2170"/>
    </location>
</feature>
<feature type="compositionally biased region" description="Basic and acidic residues" evidence="2">
    <location>
        <begin position="3409"/>
        <end position="3425"/>
    </location>
</feature>
<feature type="region of interest" description="Disordered" evidence="2">
    <location>
        <begin position="949"/>
        <end position="1027"/>
    </location>
</feature>
<feature type="compositionally biased region" description="Basic and acidic residues" evidence="2">
    <location>
        <begin position="1372"/>
        <end position="1381"/>
    </location>
</feature>
<evidence type="ECO:0000256" key="2">
    <source>
        <dbReference type="SAM" id="MobiDB-lite"/>
    </source>
</evidence>
<dbReference type="Proteomes" id="UP001154078">
    <property type="component" value="Chromosome 5"/>
</dbReference>
<feature type="region of interest" description="Disordered" evidence="2">
    <location>
        <begin position="4459"/>
        <end position="4526"/>
    </location>
</feature>
<feature type="compositionally biased region" description="Acidic residues" evidence="2">
    <location>
        <begin position="959"/>
        <end position="977"/>
    </location>
</feature>
<evidence type="ECO:0000313" key="5">
    <source>
        <dbReference type="Proteomes" id="UP001154078"/>
    </source>
</evidence>
<evidence type="ECO:0000256" key="1">
    <source>
        <dbReference type="PROSITE-ProRule" id="PRU00042"/>
    </source>
</evidence>
<feature type="compositionally biased region" description="Polar residues" evidence="2">
    <location>
        <begin position="2636"/>
        <end position="2646"/>
    </location>
</feature>
<name>A0A9P0B9M9_BRAAE</name>
<feature type="compositionally biased region" description="Basic and acidic residues" evidence="2">
    <location>
        <begin position="1132"/>
        <end position="1145"/>
    </location>
</feature>
<feature type="compositionally biased region" description="Polar residues" evidence="2">
    <location>
        <begin position="1456"/>
        <end position="1469"/>
    </location>
</feature>
<feature type="compositionally biased region" description="Basic residues" evidence="2">
    <location>
        <begin position="807"/>
        <end position="818"/>
    </location>
</feature>
<keyword evidence="1" id="KW-0862">Zinc</keyword>
<feature type="region of interest" description="Disordered" evidence="2">
    <location>
        <begin position="807"/>
        <end position="884"/>
    </location>
</feature>
<feature type="compositionally biased region" description="Polar residues" evidence="2">
    <location>
        <begin position="213"/>
        <end position="225"/>
    </location>
</feature>